<evidence type="ECO:0000256" key="20">
    <source>
        <dbReference type="ARBA" id="ARBA00044919"/>
    </source>
</evidence>
<feature type="transmembrane region" description="Helical" evidence="26">
    <location>
        <begin position="381"/>
        <end position="402"/>
    </location>
</feature>
<feature type="domain" description="Major facilitator superfamily (MFS) profile" evidence="27">
    <location>
        <begin position="29"/>
        <end position="407"/>
    </location>
</feature>
<comment type="subunit">
    <text evidence="25">Homodimer. Interacts with lysosomal protein GLMP (via lumenal domain); the interaction starts while both proteins are still in the endoplasmic reticulum and is required for stabilization of MFSD1 in lysosomes but has no direct effect on its targeting to lysosomes or transporter activity.</text>
</comment>
<feature type="transmembrane region" description="Helical" evidence="26">
    <location>
        <begin position="153"/>
        <end position="174"/>
    </location>
</feature>
<comment type="caution">
    <text evidence="28">The sequence shown here is derived from an EMBL/GenBank/DDBJ whole genome shotgun (WGS) entry which is preliminary data.</text>
</comment>
<dbReference type="GO" id="GO:0005765">
    <property type="term" value="C:lysosomal membrane"/>
    <property type="evidence" value="ECO:0007669"/>
    <property type="project" value="UniProtKB-SubCell"/>
</dbReference>
<sequence>MPAYQPFHSYRQRRGIMESRTLSSYRWVVLLVSCLIIFIADYIQFQLSALATEIMPALGIDVAQFSALLLAPLLAGVFVSIPGGSLADKFGAKIVVGVATAISVVLAFGRLVAGDFTVMLIMMLGTGIAPSVLQAATIKLFGAWFEDKMDFAMGIYFAAACCGIAAGLATSAFFPSVQDAYLWSSIAFAVILVLWFVLAKNQPKGVEVPPSEPVMQYFGVAIKNKFVWLIAIATGLGMATATNYSGILPQAMVEMRGVDIMAANNMAAFLTIVSIFGSIIGPVLCQRSGKPRLVLVVICILGGVVMIANWYSPMGIILWVLLCLNGIFSAASGPILQALPFQLPEIGLKYAASAGGVIGSVSLIISYVLPIGIGLIAGTDYTLNFILEGIFFAIAFIPVLMLPRSLDRKRSAAPEELEGSEA</sequence>
<evidence type="ECO:0000256" key="17">
    <source>
        <dbReference type="ARBA" id="ARBA00044900"/>
    </source>
</evidence>
<dbReference type="Proteomes" id="UP000438093">
    <property type="component" value="Unassembled WGS sequence"/>
</dbReference>
<evidence type="ECO:0000256" key="13">
    <source>
        <dbReference type="ARBA" id="ARBA00044891"/>
    </source>
</evidence>
<feature type="transmembrane region" description="Helical" evidence="26">
    <location>
        <begin position="348"/>
        <end position="369"/>
    </location>
</feature>
<comment type="catalytic activity">
    <reaction evidence="9">
        <text>L-lysyl-L-alanine(out) = L-lysyl-L-alanine(in)</text>
        <dbReference type="Rhea" id="RHEA:79399"/>
        <dbReference type="ChEBI" id="CHEBI:229954"/>
    </reaction>
</comment>
<comment type="catalytic activity">
    <reaction evidence="11">
        <text>L-alpha-aminoacyl-L-arginine(out) = L-alpha-aminoacyl-L-arginine(in)</text>
        <dbReference type="Rhea" id="RHEA:79367"/>
        <dbReference type="ChEBI" id="CHEBI:229968"/>
    </reaction>
</comment>
<comment type="catalytic activity">
    <reaction evidence="21">
        <text>L-lysyl-glycine(out) = L-lysyl-glycine(in)</text>
        <dbReference type="Rhea" id="RHEA:79407"/>
        <dbReference type="ChEBI" id="CHEBI:191202"/>
    </reaction>
</comment>
<feature type="transmembrane region" description="Helical" evidence="26">
    <location>
        <begin position="316"/>
        <end position="336"/>
    </location>
</feature>
<keyword evidence="6 26" id="KW-1133">Transmembrane helix</keyword>
<evidence type="ECO:0000256" key="4">
    <source>
        <dbReference type="ARBA" id="ARBA00022448"/>
    </source>
</evidence>
<evidence type="ECO:0000256" key="12">
    <source>
        <dbReference type="ARBA" id="ARBA00044884"/>
    </source>
</evidence>
<proteinExistence type="inferred from homology"/>
<feature type="transmembrane region" description="Helical" evidence="26">
    <location>
        <begin position="27"/>
        <end position="45"/>
    </location>
</feature>
<dbReference type="Gene3D" id="1.20.1250.20">
    <property type="entry name" value="MFS general substrate transporter like domains"/>
    <property type="match status" value="2"/>
</dbReference>
<dbReference type="InterPro" id="IPR020846">
    <property type="entry name" value="MFS_dom"/>
</dbReference>
<evidence type="ECO:0000256" key="19">
    <source>
        <dbReference type="ARBA" id="ARBA00044912"/>
    </source>
</evidence>
<evidence type="ECO:0000256" key="1">
    <source>
        <dbReference type="ARBA" id="ARBA00004155"/>
    </source>
</evidence>
<feature type="transmembrane region" description="Helical" evidence="26">
    <location>
        <begin position="226"/>
        <end position="246"/>
    </location>
</feature>
<keyword evidence="7 26" id="KW-0472">Membrane</keyword>
<evidence type="ECO:0000256" key="11">
    <source>
        <dbReference type="ARBA" id="ARBA00044881"/>
    </source>
</evidence>
<feature type="transmembrane region" description="Helical" evidence="26">
    <location>
        <begin position="94"/>
        <end position="113"/>
    </location>
</feature>
<feature type="transmembrane region" description="Helical" evidence="26">
    <location>
        <begin position="180"/>
        <end position="198"/>
    </location>
</feature>
<evidence type="ECO:0000259" key="27">
    <source>
        <dbReference type="PROSITE" id="PS50850"/>
    </source>
</evidence>
<evidence type="ECO:0000256" key="25">
    <source>
        <dbReference type="ARBA" id="ARBA00046376"/>
    </source>
</evidence>
<dbReference type="InterPro" id="IPR052187">
    <property type="entry name" value="MFSD1"/>
</dbReference>
<evidence type="ECO:0000256" key="6">
    <source>
        <dbReference type="ARBA" id="ARBA00022989"/>
    </source>
</evidence>
<comment type="catalytic activity">
    <reaction evidence="14">
        <text>L-alpha-aminoacyl-L-lysine(out) = L-alpha-aminoacyl-L-lysine(in)</text>
        <dbReference type="Rhea" id="RHEA:79383"/>
        <dbReference type="ChEBI" id="CHEBI:229966"/>
    </reaction>
</comment>
<keyword evidence="4" id="KW-0813">Transport</keyword>
<organism evidence="28 29">
    <name type="scientific">Eggerthella guodeyinii</name>
    <dbReference type="NCBI Taxonomy" id="2690837"/>
    <lineage>
        <taxon>Bacteria</taxon>
        <taxon>Bacillati</taxon>
        <taxon>Actinomycetota</taxon>
        <taxon>Coriobacteriia</taxon>
        <taxon>Eggerthellales</taxon>
        <taxon>Eggerthellaceae</taxon>
        <taxon>Eggerthella</taxon>
    </lineage>
</organism>
<evidence type="ECO:0000313" key="29">
    <source>
        <dbReference type="Proteomes" id="UP000438093"/>
    </source>
</evidence>
<evidence type="ECO:0000256" key="5">
    <source>
        <dbReference type="ARBA" id="ARBA00022692"/>
    </source>
</evidence>
<feature type="transmembrane region" description="Helical" evidence="26">
    <location>
        <begin position="65"/>
        <end position="87"/>
    </location>
</feature>
<dbReference type="InterPro" id="IPR036259">
    <property type="entry name" value="MFS_trans_sf"/>
</dbReference>
<evidence type="ECO:0000256" key="26">
    <source>
        <dbReference type="SAM" id="Phobius"/>
    </source>
</evidence>
<comment type="catalytic activity">
    <reaction evidence="15">
        <text>L-aspartyl-L-lysine(out) = L-aspartyl-L-lysine(in)</text>
        <dbReference type="Rhea" id="RHEA:79411"/>
        <dbReference type="ChEBI" id="CHEBI:229953"/>
    </reaction>
</comment>
<dbReference type="GO" id="GO:0022857">
    <property type="term" value="F:transmembrane transporter activity"/>
    <property type="evidence" value="ECO:0007669"/>
    <property type="project" value="InterPro"/>
</dbReference>
<comment type="catalytic activity">
    <reaction evidence="18">
        <text>L-arginyl-glycine(out) = L-arginyl-glycine(in)</text>
        <dbReference type="Rhea" id="RHEA:79391"/>
        <dbReference type="ChEBI" id="CHEBI:229955"/>
    </reaction>
</comment>
<accession>A0A6N7RKU0</accession>
<keyword evidence="8" id="KW-0458">Lysosome</keyword>
<comment type="function">
    <text evidence="24">Lysosomal dipeptide uniporter that selectively exports lysine, arginine or histidine-containing dipeptides with a net positive charge from the lysosome lumen into the cytosol. Could play a role in a specific type of protein O-glycosylation indirectly regulating macrophages migration and tissue invasion. Also essential for liver homeostasis.</text>
</comment>
<evidence type="ECO:0000256" key="23">
    <source>
        <dbReference type="ARBA" id="ARBA00045018"/>
    </source>
</evidence>
<reference evidence="29" key="1">
    <citation type="submission" date="2019-08" db="EMBL/GenBank/DDBJ databases">
        <title>Arthrobacter sp. nov., isolated from plateau pika and Tibetan wild ass.</title>
        <authorList>
            <person name="Ge Y."/>
        </authorList>
    </citation>
    <scope>NUCLEOTIDE SEQUENCE [LARGE SCALE GENOMIC DNA]</scope>
    <source>
        <strain evidence="29">HF-4214</strain>
    </source>
</reference>
<evidence type="ECO:0000256" key="22">
    <source>
        <dbReference type="ARBA" id="ARBA00044985"/>
    </source>
</evidence>
<dbReference type="EMBL" id="VTFY01000002">
    <property type="protein sequence ID" value="MRX81557.1"/>
    <property type="molecule type" value="Genomic_DNA"/>
</dbReference>
<evidence type="ECO:0000256" key="14">
    <source>
        <dbReference type="ARBA" id="ARBA00044893"/>
    </source>
</evidence>
<evidence type="ECO:0000256" key="15">
    <source>
        <dbReference type="ARBA" id="ARBA00044898"/>
    </source>
</evidence>
<comment type="catalytic activity">
    <reaction evidence="16">
        <text>L-arginyl-L-alpha-amino acid(out) = L-arginyl-L-alpha-amino acid(in)</text>
        <dbReference type="Rhea" id="RHEA:79371"/>
        <dbReference type="ChEBI" id="CHEBI:84315"/>
    </reaction>
</comment>
<dbReference type="PANTHER" id="PTHR23512:SF3">
    <property type="entry name" value="MAJOR FACILITATOR SUPERFAMILY DOMAIN-CONTAINING PROTEIN 1"/>
    <property type="match status" value="1"/>
</dbReference>
<evidence type="ECO:0000256" key="10">
    <source>
        <dbReference type="ARBA" id="ARBA00044878"/>
    </source>
</evidence>
<evidence type="ECO:0000256" key="8">
    <source>
        <dbReference type="ARBA" id="ARBA00023228"/>
    </source>
</evidence>
<dbReference type="SUPFAM" id="SSF103473">
    <property type="entry name" value="MFS general substrate transporter"/>
    <property type="match status" value="1"/>
</dbReference>
<comment type="catalytic activity">
    <reaction evidence="10">
        <text>L-histidyl-glycine(out) = L-histidyl-glycine(in)</text>
        <dbReference type="Rhea" id="RHEA:79395"/>
        <dbReference type="ChEBI" id="CHEBI:229957"/>
    </reaction>
</comment>
<comment type="similarity">
    <text evidence="3">Belongs to the major facilitator superfamily.</text>
</comment>
<dbReference type="PROSITE" id="PS50850">
    <property type="entry name" value="MFS"/>
    <property type="match status" value="1"/>
</dbReference>
<evidence type="ECO:0000256" key="7">
    <source>
        <dbReference type="ARBA" id="ARBA00023136"/>
    </source>
</evidence>
<protein>
    <recommendedName>
        <fullName evidence="22">Lysosomal dipeptide transporter MFSD1</fullName>
    </recommendedName>
    <alternativeName>
        <fullName evidence="23">Major facilitator superfamily domain-containing protein 1</fullName>
    </alternativeName>
</protein>
<evidence type="ECO:0000256" key="3">
    <source>
        <dbReference type="ARBA" id="ARBA00008335"/>
    </source>
</evidence>
<comment type="subcellular location">
    <subcellularLocation>
        <location evidence="2">Cell membrane</location>
        <topology evidence="2">Multi-pass membrane protein</topology>
    </subcellularLocation>
    <subcellularLocation>
        <location evidence="1">Lysosome membrane</location>
        <topology evidence="1">Multi-pass membrane protein</topology>
    </subcellularLocation>
</comment>
<comment type="catalytic activity">
    <reaction evidence="20">
        <text>L-alanyl-L-lysine(out) = L-alanyl-L-lysine(in)</text>
        <dbReference type="Rhea" id="RHEA:79415"/>
        <dbReference type="ChEBI" id="CHEBI:192470"/>
    </reaction>
</comment>
<feature type="transmembrane region" description="Helical" evidence="26">
    <location>
        <begin position="266"/>
        <end position="285"/>
    </location>
</feature>
<keyword evidence="5 26" id="KW-0812">Transmembrane</keyword>
<name>A0A6N7RKU0_9ACTN</name>
<comment type="catalytic activity">
    <reaction evidence="12">
        <text>L-alpha-aminoacyl-L-histidine(out) = L-alpha-aminoacyl-L-histidine(in)</text>
        <dbReference type="Rhea" id="RHEA:79375"/>
        <dbReference type="ChEBI" id="CHEBI:229967"/>
    </reaction>
</comment>
<dbReference type="GO" id="GO:0005886">
    <property type="term" value="C:plasma membrane"/>
    <property type="evidence" value="ECO:0007669"/>
    <property type="project" value="UniProtKB-SubCell"/>
</dbReference>
<dbReference type="PANTHER" id="PTHR23512">
    <property type="entry name" value="MAJOR FACILITATOR SUPERFAMILY DOMAIN-CONTAINING PROTEIN 1"/>
    <property type="match status" value="1"/>
</dbReference>
<comment type="catalytic activity">
    <reaction evidence="13">
        <text>L-lysyl-L-alpha-amino acid(out) = L-lysyl-L-alpha-amino acid(in)</text>
        <dbReference type="Rhea" id="RHEA:79387"/>
        <dbReference type="ChEBI" id="CHEBI:229965"/>
    </reaction>
</comment>
<dbReference type="Pfam" id="PF07690">
    <property type="entry name" value="MFS_1"/>
    <property type="match status" value="1"/>
</dbReference>
<keyword evidence="29" id="KW-1185">Reference proteome</keyword>
<evidence type="ECO:0000256" key="2">
    <source>
        <dbReference type="ARBA" id="ARBA00004651"/>
    </source>
</evidence>
<evidence type="ECO:0000256" key="16">
    <source>
        <dbReference type="ARBA" id="ARBA00044899"/>
    </source>
</evidence>
<evidence type="ECO:0000256" key="18">
    <source>
        <dbReference type="ARBA" id="ARBA00044903"/>
    </source>
</evidence>
<feature type="transmembrane region" description="Helical" evidence="26">
    <location>
        <begin position="292"/>
        <end position="310"/>
    </location>
</feature>
<dbReference type="InterPro" id="IPR011701">
    <property type="entry name" value="MFS"/>
</dbReference>
<gene>
    <name evidence="28" type="ORF">GJG86_03460</name>
</gene>
<comment type="catalytic activity">
    <reaction evidence="17">
        <text>L-lysyl-L-lysine(out) = L-lysyl-L-lysine(in)</text>
        <dbReference type="Rhea" id="RHEA:79403"/>
        <dbReference type="ChEBI" id="CHEBI:229956"/>
    </reaction>
</comment>
<comment type="catalytic activity">
    <reaction evidence="19">
        <text>L-histidyl-L-alpha-amino acid(out) = L-histidyl-L-alpha-amino acid(in)</text>
        <dbReference type="Rhea" id="RHEA:79379"/>
        <dbReference type="ChEBI" id="CHEBI:229964"/>
    </reaction>
</comment>
<evidence type="ECO:0000256" key="21">
    <source>
        <dbReference type="ARBA" id="ARBA00044924"/>
    </source>
</evidence>
<evidence type="ECO:0000256" key="9">
    <source>
        <dbReference type="ARBA" id="ARBA00044876"/>
    </source>
</evidence>
<dbReference type="AlphaFoldDB" id="A0A6N7RKU0"/>
<evidence type="ECO:0000256" key="24">
    <source>
        <dbReference type="ARBA" id="ARBA00045709"/>
    </source>
</evidence>
<evidence type="ECO:0000313" key="28">
    <source>
        <dbReference type="EMBL" id="MRX81557.1"/>
    </source>
</evidence>